<dbReference type="InterPro" id="IPR013148">
    <property type="entry name" value="Glyco_hydro_32_N"/>
</dbReference>
<sequence>MTALRPDMTTNALRPRMHLTPPAGWMNDPHGVFHIDGRYHLFFQHVPDSLVHATGCHWGHATSPDLLHWEVEPIALSPDGEDGEDVGVWSGCAVIDDQGEPRLFYTSVGPPDVHRGSIRTARPSDAGLATWAKGPVIAEPPGWDVAVFRDPVVFRDGPVWRMLVGQGDTRGVAGVATYRSGDLETWHHDGLLVSRSFGEEPFTGTAWECPQLVRRTDGLDADVLVFSVWSGDPHHVSASAGTYTEGRFIPGAWQQVTLAGSHYAPTHFTDVDGRPCLLFWVRGVGEPGVWAGAISVPYVVSVEAGAVRLTPHPAVAAARRDPVGSEPGTALDIEWSPRSGSRLSLLGPDGLARAELTMSDGVLRVRTAAGGTDVVVDHHGPSLRIVADAQVLEVVADGGLVGLPLTDVDGGLVPATDDPGELSWWHLT</sequence>
<evidence type="ECO:0000313" key="7">
    <source>
        <dbReference type="Proteomes" id="UP000276542"/>
    </source>
</evidence>
<keyword evidence="7" id="KW-1185">Reference proteome</keyword>
<dbReference type="CDD" id="cd08996">
    <property type="entry name" value="GH32_FFase"/>
    <property type="match status" value="1"/>
</dbReference>
<dbReference type="EC" id="3.2.1.26" evidence="2"/>
<dbReference type="RefSeq" id="WP_120059822.1">
    <property type="nucleotide sequence ID" value="NZ_QYRP01000002.1"/>
</dbReference>
<dbReference type="Proteomes" id="UP000276542">
    <property type="component" value="Unassembled WGS sequence"/>
</dbReference>
<comment type="similarity">
    <text evidence="1">Belongs to the glycosyl hydrolase 32 family.</text>
</comment>
<dbReference type="SMART" id="SM00640">
    <property type="entry name" value="Glyco_32"/>
    <property type="match status" value="1"/>
</dbReference>
<dbReference type="InterPro" id="IPR051214">
    <property type="entry name" value="GH32_Enzymes"/>
</dbReference>
<evidence type="ECO:0000313" key="6">
    <source>
        <dbReference type="EMBL" id="RJS45923.1"/>
    </source>
</evidence>
<dbReference type="OrthoDB" id="9776657at2"/>
<protein>
    <recommendedName>
        <fullName evidence="2">beta-fructofuranosidase</fullName>
        <ecNumber evidence="2">3.2.1.26</ecNumber>
    </recommendedName>
</protein>
<gene>
    <name evidence="6" type="ORF">D4739_06585</name>
</gene>
<evidence type="ECO:0000256" key="4">
    <source>
        <dbReference type="ARBA" id="ARBA00023295"/>
    </source>
</evidence>
<accession>A0A3A5H5F4</accession>
<dbReference type="SUPFAM" id="SSF75005">
    <property type="entry name" value="Arabinanase/levansucrase/invertase"/>
    <property type="match status" value="1"/>
</dbReference>
<dbReference type="GO" id="GO:0004564">
    <property type="term" value="F:beta-fructofuranosidase activity"/>
    <property type="evidence" value="ECO:0007669"/>
    <property type="project" value="UniProtKB-EC"/>
</dbReference>
<dbReference type="Gene3D" id="2.115.10.20">
    <property type="entry name" value="Glycosyl hydrolase domain, family 43"/>
    <property type="match status" value="1"/>
</dbReference>
<reference evidence="7" key="1">
    <citation type="submission" date="2018-09" db="EMBL/GenBank/DDBJ databases">
        <authorList>
            <person name="Zhu H."/>
        </authorList>
    </citation>
    <scope>NUCLEOTIDE SEQUENCE [LARGE SCALE GENOMIC DNA]</scope>
    <source>
        <strain evidence="7">K1W22B-1</strain>
    </source>
</reference>
<keyword evidence="4" id="KW-0326">Glycosidase</keyword>
<evidence type="ECO:0000256" key="3">
    <source>
        <dbReference type="ARBA" id="ARBA00022801"/>
    </source>
</evidence>
<dbReference type="InterPro" id="IPR023296">
    <property type="entry name" value="Glyco_hydro_beta-prop_sf"/>
</dbReference>
<dbReference type="AlphaFoldDB" id="A0A3A5H5F4"/>
<name>A0A3A5H5F4_9ACTN</name>
<dbReference type="Pfam" id="PF00251">
    <property type="entry name" value="Glyco_hydro_32N"/>
    <property type="match status" value="1"/>
</dbReference>
<dbReference type="PANTHER" id="PTHR43101:SF1">
    <property type="entry name" value="BETA-FRUCTOSIDASE"/>
    <property type="match status" value="1"/>
</dbReference>
<evidence type="ECO:0000259" key="5">
    <source>
        <dbReference type="Pfam" id="PF00251"/>
    </source>
</evidence>
<evidence type="ECO:0000256" key="1">
    <source>
        <dbReference type="ARBA" id="ARBA00009902"/>
    </source>
</evidence>
<feature type="domain" description="Glycosyl hydrolase family 32 N-terminal" evidence="5">
    <location>
        <begin position="18"/>
        <end position="309"/>
    </location>
</feature>
<keyword evidence="3 6" id="KW-0378">Hydrolase</keyword>
<dbReference type="InterPro" id="IPR001362">
    <property type="entry name" value="Glyco_hydro_32"/>
</dbReference>
<dbReference type="GO" id="GO:0005975">
    <property type="term" value="P:carbohydrate metabolic process"/>
    <property type="evidence" value="ECO:0007669"/>
    <property type="project" value="InterPro"/>
</dbReference>
<proteinExistence type="inferred from homology"/>
<evidence type="ECO:0000256" key="2">
    <source>
        <dbReference type="ARBA" id="ARBA00012758"/>
    </source>
</evidence>
<comment type="caution">
    <text evidence="6">The sequence shown here is derived from an EMBL/GenBank/DDBJ whole genome shotgun (WGS) entry which is preliminary data.</text>
</comment>
<organism evidence="6 7">
    <name type="scientific">Nocardioides cavernaquae</name>
    <dbReference type="NCBI Taxonomy" id="2321396"/>
    <lineage>
        <taxon>Bacteria</taxon>
        <taxon>Bacillati</taxon>
        <taxon>Actinomycetota</taxon>
        <taxon>Actinomycetes</taxon>
        <taxon>Propionibacteriales</taxon>
        <taxon>Nocardioidaceae</taxon>
        <taxon>Nocardioides</taxon>
    </lineage>
</organism>
<dbReference type="PANTHER" id="PTHR43101">
    <property type="entry name" value="BETA-FRUCTOSIDASE"/>
    <property type="match status" value="1"/>
</dbReference>
<dbReference type="EMBL" id="QYRP01000002">
    <property type="protein sequence ID" value="RJS45923.1"/>
    <property type="molecule type" value="Genomic_DNA"/>
</dbReference>